<gene>
    <name evidence="3" type="ORF">GCM10007391_10250</name>
</gene>
<evidence type="ECO:0000313" key="4">
    <source>
        <dbReference type="Proteomes" id="UP000631300"/>
    </source>
</evidence>
<feature type="domain" description="Rho termination factor-like N-terminal" evidence="2">
    <location>
        <begin position="58"/>
        <end position="84"/>
    </location>
</feature>
<dbReference type="Proteomes" id="UP000631300">
    <property type="component" value="Unassembled WGS sequence"/>
</dbReference>
<accession>A0A918MWF5</accession>
<dbReference type="InterPro" id="IPR036269">
    <property type="entry name" value="Rho_N_sf"/>
</dbReference>
<dbReference type="GO" id="GO:0006353">
    <property type="term" value="P:DNA-templated transcription termination"/>
    <property type="evidence" value="ECO:0007669"/>
    <property type="project" value="InterPro"/>
</dbReference>
<feature type="compositionally biased region" description="Basic and acidic residues" evidence="1">
    <location>
        <begin position="8"/>
        <end position="29"/>
    </location>
</feature>
<evidence type="ECO:0000313" key="3">
    <source>
        <dbReference type="EMBL" id="GGW79424.1"/>
    </source>
</evidence>
<dbReference type="Pfam" id="PF07498">
    <property type="entry name" value="Rho_N"/>
    <property type="match status" value="1"/>
</dbReference>
<dbReference type="Pfam" id="PF23855">
    <property type="entry name" value="DUF7218"/>
    <property type="match status" value="1"/>
</dbReference>
<dbReference type="SUPFAM" id="SSF68912">
    <property type="entry name" value="Rho N-terminal domain-like"/>
    <property type="match status" value="1"/>
</dbReference>
<dbReference type="InterPro" id="IPR055642">
    <property type="entry name" value="DUF7218"/>
</dbReference>
<dbReference type="RefSeq" id="WP_189404746.1">
    <property type="nucleotide sequence ID" value="NZ_BMXP01000002.1"/>
</dbReference>
<evidence type="ECO:0000259" key="2">
    <source>
        <dbReference type="Pfam" id="PF07498"/>
    </source>
</evidence>
<reference evidence="3" key="1">
    <citation type="journal article" date="2014" name="Int. J. Syst. Evol. Microbiol.">
        <title>Complete genome sequence of Corynebacterium casei LMG S-19264T (=DSM 44701T), isolated from a smear-ripened cheese.</title>
        <authorList>
            <consortium name="US DOE Joint Genome Institute (JGI-PGF)"/>
            <person name="Walter F."/>
            <person name="Albersmeier A."/>
            <person name="Kalinowski J."/>
            <person name="Ruckert C."/>
        </authorList>
    </citation>
    <scope>NUCLEOTIDE SEQUENCE</scope>
    <source>
        <strain evidence="3">KCTC 22164</strain>
    </source>
</reference>
<sequence>MSSKHGKQIKDDSRYEALREQGYSKEKSARIANAQANTSYSPSKKGGKASPYEDRTKQELYDKAREIGIEGRSKMSKNELIEALRNH</sequence>
<keyword evidence="4" id="KW-1185">Reference proteome</keyword>
<dbReference type="InterPro" id="IPR011112">
    <property type="entry name" value="Rho-like_N"/>
</dbReference>
<proteinExistence type="predicted"/>
<dbReference type="EMBL" id="BMXP01000002">
    <property type="protein sequence ID" value="GGW79424.1"/>
    <property type="molecule type" value="Genomic_DNA"/>
</dbReference>
<evidence type="ECO:0000256" key="1">
    <source>
        <dbReference type="SAM" id="MobiDB-lite"/>
    </source>
</evidence>
<protein>
    <recommendedName>
        <fullName evidence="2">Rho termination factor-like N-terminal domain-containing protein</fullName>
    </recommendedName>
</protein>
<feature type="region of interest" description="Disordered" evidence="1">
    <location>
        <begin position="1"/>
        <end position="59"/>
    </location>
</feature>
<name>A0A918MWF5_9ALTE</name>
<organism evidence="3 4">
    <name type="scientific">Alteromonas halophila</name>
    <dbReference type="NCBI Taxonomy" id="516698"/>
    <lineage>
        <taxon>Bacteria</taxon>
        <taxon>Pseudomonadati</taxon>
        <taxon>Pseudomonadota</taxon>
        <taxon>Gammaproteobacteria</taxon>
        <taxon>Alteromonadales</taxon>
        <taxon>Alteromonadaceae</taxon>
        <taxon>Alteromonas/Salinimonas group</taxon>
        <taxon>Alteromonas</taxon>
    </lineage>
</organism>
<dbReference type="AlphaFoldDB" id="A0A918MWF5"/>
<reference evidence="3" key="2">
    <citation type="submission" date="2020-09" db="EMBL/GenBank/DDBJ databases">
        <authorList>
            <person name="Sun Q."/>
            <person name="Kim S."/>
        </authorList>
    </citation>
    <scope>NUCLEOTIDE SEQUENCE</scope>
    <source>
        <strain evidence="3">KCTC 22164</strain>
    </source>
</reference>
<comment type="caution">
    <text evidence="3">The sequence shown here is derived from an EMBL/GenBank/DDBJ whole genome shotgun (WGS) entry which is preliminary data.</text>
</comment>